<name>A0A176W7X2_MARPO</name>
<feature type="compositionally biased region" description="Polar residues" evidence="1">
    <location>
        <begin position="198"/>
        <end position="209"/>
    </location>
</feature>
<protein>
    <submittedName>
        <fullName evidence="2">Uncharacterized protein</fullName>
    </submittedName>
</protein>
<evidence type="ECO:0000313" key="3">
    <source>
        <dbReference type="Proteomes" id="UP000077202"/>
    </source>
</evidence>
<accession>A0A176W7X2</accession>
<organism evidence="2 3">
    <name type="scientific">Marchantia polymorpha subsp. ruderalis</name>
    <dbReference type="NCBI Taxonomy" id="1480154"/>
    <lineage>
        <taxon>Eukaryota</taxon>
        <taxon>Viridiplantae</taxon>
        <taxon>Streptophyta</taxon>
        <taxon>Embryophyta</taxon>
        <taxon>Marchantiophyta</taxon>
        <taxon>Marchantiopsida</taxon>
        <taxon>Marchantiidae</taxon>
        <taxon>Marchantiales</taxon>
        <taxon>Marchantiaceae</taxon>
        <taxon>Marchantia</taxon>
    </lineage>
</organism>
<sequence length="283" mass="30696">MDCHVKAALRLPHENEIGEISVAQLCSRFDSPPPFSPIRCTRQSLSPVMEETSGLVDEHSTDCQDGVERASTDCDAAVDVDVDVACLTPKASYAFSLLQKSMERNLESLYAEQTATENCRQCSDSPQSFKENESETLKALTSQSSVDIELACVKFNPVLTELLELVPEDSIFKSLNHVRFPGPSSRVSKKKINDVDNSQIVSGSRNSQENARKEEADPIDEGFNLGPPLIAVLNTWMARSTGSSGVSGDASLCASLMGRWPSVFCTLGKEGIVSVLSSPYSIP</sequence>
<dbReference type="AlphaFoldDB" id="A0A176W7X2"/>
<proteinExistence type="predicted"/>
<feature type="region of interest" description="Disordered" evidence="1">
    <location>
        <begin position="198"/>
        <end position="219"/>
    </location>
</feature>
<comment type="caution">
    <text evidence="2">The sequence shown here is derived from an EMBL/GenBank/DDBJ whole genome shotgun (WGS) entry which is preliminary data.</text>
</comment>
<dbReference type="Proteomes" id="UP000077202">
    <property type="component" value="Unassembled WGS sequence"/>
</dbReference>
<dbReference type="EMBL" id="LVLJ01001677">
    <property type="protein sequence ID" value="OAE28721.1"/>
    <property type="molecule type" value="Genomic_DNA"/>
</dbReference>
<keyword evidence="3" id="KW-1185">Reference proteome</keyword>
<evidence type="ECO:0000256" key="1">
    <source>
        <dbReference type="SAM" id="MobiDB-lite"/>
    </source>
</evidence>
<reference evidence="2" key="1">
    <citation type="submission" date="2016-03" db="EMBL/GenBank/DDBJ databases">
        <title>Mechanisms controlling the formation of the plant cell surface in tip-growing cells are functionally conserved among land plants.</title>
        <authorList>
            <person name="Honkanen S."/>
            <person name="Jones V.A."/>
            <person name="Morieri G."/>
            <person name="Champion C."/>
            <person name="Hetherington A.J."/>
            <person name="Kelly S."/>
            <person name="Saint-Marcoux D."/>
            <person name="Proust H."/>
            <person name="Prescott H."/>
            <person name="Dolan L."/>
        </authorList>
    </citation>
    <scope>NUCLEOTIDE SEQUENCE [LARGE SCALE GENOMIC DNA]</scope>
    <source>
        <tissue evidence="2">Whole gametophyte</tissue>
    </source>
</reference>
<evidence type="ECO:0000313" key="2">
    <source>
        <dbReference type="EMBL" id="OAE28721.1"/>
    </source>
</evidence>
<gene>
    <name evidence="2" type="ORF">AXG93_1617s1050</name>
</gene>